<protein>
    <submittedName>
        <fullName evidence="1">Uncharacterized protein</fullName>
    </submittedName>
</protein>
<comment type="caution">
    <text evidence="1">The sequence shown here is derived from an EMBL/GenBank/DDBJ whole genome shotgun (WGS) entry which is preliminary data.</text>
</comment>
<gene>
    <name evidence="1" type="ORF">LH440_14320</name>
</gene>
<organism evidence="1 2">
    <name type="scientific">Laribacter hongkongensis</name>
    <dbReference type="NCBI Taxonomy" id="168471"/>
    <lineage>
        <taxon>Bacteria</taxon>
        <taxon>Pseudomonadati</taxon>
        <taxon>Pseudomonadota</taxon>
        <taxon>Betaproteobacteria</taxon>
        <taxon>Neisseriales</taxon>
        <taxon>Aquaspirillaceae</taxon>
        <taxon>Laribacter</taxon>
    </lineage>
</organism>
<name>A0ABD4STW8_9NEIS</name>
<sequence>MNEMTKADGGMPSNQQIRTMALRVMHGALDGKSPQHIEDSLFRFQTVATPGAVLELLDRIEQLEAEVAETGEVVIRAAKTAAERGFRYGRKTRRSELVREFTTSRGQRVIGVVTPEGPQVAELVFVTDTVWCGPFSYGIECAEGRLDAGIKALQGMTQDEVDRLDAGLEACRELSRRFQTNA</sequence>
<accession>A0ABD4STW8</accession>
<dbReference type="RefSeq" id="WP_239894469.1">
    <property type="nucleotide sequence ID" value="NZ_JAJAXM010000035.1"/>
</dbReference>
<dbReference type="EMBL" id="JAJAXM010000035">
    <property type="protein sequence ID" value="MCG9027058.1"/>
    <property type="molecule type" value="Genomic_DNA"/>
</dbReference>
<dbReference type="Proteomes" id="UP001200247">
    <property type="component" value="Unassembled WGS sequence"/>
</dbReference>
<proteinExistence type="predicted"/>
<reference evidence="1 2" key="1">
    <citation type="submission" date="2021-10" db="EMBL/GenBank/DDBJ databases">
        <title>Whole-genome sequencing analysis of Laribacter hongkongensis: virulence gene profiles, carbohydrate-active enzyme prediction, and antimicrobial resistance characterization.</title>
        <authorList>
            <person name="Yuan P."/>
            <person name="Zhan Y."/>
            <person name="Chen D."/>
        </authorList>
    </citation>
    <scope>NUCLEOTIDE SEQUENCE [LARGE SCALE GENOMIC DNA]</scope>
    <source>
        <strain evidence="1 2">W67</strain>
    </source>
</reference>
<dbReference type="AlphaFoldDB" id="A0ABD4STW8"/>
<evidence type="ECO:0000313" key="1">
    <source>
        <dbReference type="EMBL" id="MCG9027058.1"/>
    </source>
</evidence>
<evidence type="ECO:0000313" key="2">
    <source>
        <dbReference type="Proteomes" id="UP001200247"/>
    </source>
</evidence>